<dbReference type="EMBL" id="JAHWGI010001231">
    <property type="protein sequence ID" value="KAK3925518.1"/>
    <property type="molecule type" value="Genomic_DNA"/>
</dbReference>
<accession>A0AAE1LMV4</accession>
<evidence type="ECO:0000313" key="2">
    <source>
        <dbReference type="Proteomes" id="UP001219518"/>
    </source>
</evidence>
<dbReference type="Proteomes" id="UP001219518">
    <property type="component" value="Unassembled WGS sequence"/>
</dbReference>
<comment type="caution">
    <text evidence="1">The sequence shown here is derived from an EMBL/GenBank/DDBJ whole genome shotgun (WGS) entry which is preliminary data.</text>
</comment>
<evidence type="ECO:0000313" key="1">
    <source>
        <dbReference type="EMBL" id="KAK3925518.1"/>
    </source>
</evidence>
<reference evidence="1" key="2">
    <citation type="journal article" date="2023" name="BMC Genomics">
        <title>Pest status, molecular evolution, and epigenetic factors derived from the genome assembly of Frankliniella fusca, a thysanopteran phytovirus vector.</title>
        <authorList>
            <person name="Catto M.A."/>
            <person name="Labadie P.E."/>
            <person name="Jacobson A.L."/>
            <person name="Kennedy G.G."/>
            <person name="Srinivasan R."/>
            <person name="Hunt B.G."/>
        </authorList>
    </citation>
    <scope>NUCLEOTIDE SEQUENCE</scope>
    <source>
        <strain evidence="1">PL_HMW_Pooled</strain>
    </source>
</reference>
<dbReference type="AlphaFoldDB" id="A0AAE1LMV4"/>
<name>A0AAE1LMV4_9NEOP</name>
<gene>
    <name evidence="1" type="ORF">KUF71_013767</name>
</gene>
<keyword evidence="2" id="KW-1185">Reference proteome</keyword>
<sequence length="50" mass="6024">MDHRSSFDQDEVMLPVKFPTYRNARSHHERVEKGTCFQLEDYITPIIRQT</sequence>
<organism evidence="1 2">
    <name type="scientific">Frankliniella fusca</name>
    <dbReference type="NCBI Taxonomy" id="407009"/>
    <lineage>
        <taxon>Eukaryota</taxon>
        <taxon>Metazoa</taxon>
        <taxon>Ecdysozoa</taxon>
        <taxon>Arthropoda</taxon>
        <taxon>Hexapoda</taxon>
        <taxon>Insecta</taxon>
        <taxon>Pterygota</taxon>
        <taxon>Neoptera</taxon>
        <taxon>Paraneoptera</taxon>
        <taxon>Thysanoptera</taxon>
        <taxon>Terebrantia</taxon>
        <taxon>Thripoidea</taxon>
        <taxon>Thripidae</taxon>
        <taxon>Frankliniella</taxon>
    </lineage>
</organism>
<protein>
    <submittedName>
        <fullName evidence="1">Octanoyltransferase</fullName>
    </submittedName>
</protein>
<proteinExistence type="predicted"/>
<reference evidence="1" key="1">
    <citation type="submission" date="2021-07" db="EMBL/GenBank/DDBJ databases">
        <authorList>
            <person name="Catto M.A."/>
            <person name="Jacobson A."/>
            <person name="Kennedy G."/>
            <person name="Labadie P."/>
            <person name="Hunt B.G."/>
            <person name="Srinivasan R."/>
        </authorList>
    </citation>
    <scope>NUCLEOTIDE SEQUENCE</scope>
    <source>
        <strain evidence="1">PL_HMW_Pooled</strain>
        <tissue evidence="1">Head</tissue>
    </source>
</reference>